<dbReference type="EMBL" id="BEGY01000095">
    <property type="protein sequence ID" value="GAX83288.1"/>
    <property type="molecule type" value="Genomic_DNA"/>
</dbReference>
<evidence type="ECO:0000313" key="3">
    <source>
        <dbReference type="Proteomes" id="UP000232323"/>
    </source>
</evidence>
<keyword evidence="3" id="KW-1185">Reference proteome</keyword>
<evidence type="ECO:0000256" key="1">
    <source>
        <dbReference type="SAM" id="MobiDB-lite"/>
    </source>
</evidence>
<name>A0A250XJP7_9CHLO</name>
<reference evidence="2 3" key="1">
    <citation type="submission" date="2017-08" db="EMBL/GenBank/DDBJ databases">
        <title>Acidophilic green algal genome provides insights into adaptation to an acidic environment.</title>
        <authorList>
            <person name="Hirooka S."/>
            <person name="Hirose Y."/>
            <person name="Kanesaki Y."/>
            <person name="Higuchi S."/>
            <person name="Fujiwara T."/>
            <person name="Onuma R."/>
            <person name="Era A."/>
            <person name="Ohbayashi R."/>
            <person name="Uzuka A."/>
            <person name="Nozaki H."/>
            <person name="Yoshikawa H."/>
            <person name="Miyagishima S.Y."/>
        </authorList>
    </citation>
    <scope>NUCLEOTIDE SEQUENCE [LARGE SCALE GENOMIC DNA]</scope>
    <source>
        <strain evidence="2 3">NIES-2499</strain>
    </source>
</reference>
<feature type="compositionally biased region" description="Low complexity" evidence="1">
    <location>
        <begin position="629"/>
        <end position="643"/>
    </location>
</feature>
<feature type="region of interest" description="Disordered" evidence="1">
    <location>
        <begin position="613"/>
        <end position="651"/>
    </location>
</feature>
<sequence length="931" mass="99888">MDAETLWGKAESLGVPNAFKLLQKMEFERPCKWNSKFEKAVERLRLQMNRMEVAIGENDLLKSKENWIVSGLQVLSREEKWMHASQTTLSSSISSAPHAAVELDICLNVKNSTTENSFTLNNCPARRAHVVAAANDLMVDDLSSYKSSNPLWTLKVLHPVDAWDSSFLARVDVMRTRDLLGLHKEWLQEGAMLLPKAELMGPGSSAYAKLHFHCHTYRALCGRLMQSSPVVIKNLSHFELDTFTPVHYSQQSLVQACSQRLNPHVLRDIQAACGRYFAVEGKIQCEREELMGRYQILMQAPEIIKLIMAPSESQAVKMDKNPNSITSSQPSLFHGHGRMSAQGSLHQMANKDEPLAAAVTADPCLNLQSACSTMMLNTVSQNMLIDSAEEFELQLFMQQDQGQQQQQQQGSACCWTEKERTSSKEWRPSCCQPADVAAAGQDLLPLPDNEEAWHQFCASLLYTAGTTSSTSSAQPAVSDDNVAVAAAAAAAAAPVQQIARRPSFLIEEYEGAMKQQTAPLTGGAVGPPAAAAAGIAGMPGPPLLHTDHRDRLLQQDMKGCIVSPRPPTAAGHNLSAAAAAAAAASLKEGRTSLDHHQHPHQLCLTGEIAAGSPSDSAVSDAVPRRGCNSSSSSSLTGSFSVRTSDTHSADASSTASAAAAAAIDAMGLLRTRSSCLLGSDVNDATVDKDVSMIHYHASKCGSLMSDKQQAKQARSARPKKTALNTCPHVQGGSADIKDAVIDLDEVLRGLQSCYYRQQLAYRQCLQAMSANLSATDEMKLMLQFYPLAIGMHDLLDALSSFNTGSPAGDSTTAAAAAAAGGTYVDLDIYQQAGRGPCPSGGIQEAFIEPMQAHLDQQPSARLSQQQQKLFVFSGPAADYNTTISQIKTAGRTKRCTTTTAAAASAKSIKAEVSHAQAGGSQAFQPSSGFKP</sequence>
<organism evidence="2 3">
    <name type="scientific">Chlamydomonas eustigma</name>
    <dbReference type="NCBI Taxonomy" id="1157962"/>
    <lineage>
        <taxon>Eukaryota</taxon>
        <taxon>Viridiplantae</taxon>
        <taxon>Chlorophyta</taxon>
        <taxon>core chlorophytes</taxon>
        <taxon>Chlorophyceae</taxon>
        <taxon>CS clade</taxon>
        <taxon>Chlamydomonadales</taxon>
        <taxon>Chlamydomonadaceae</taxon>
        <taxon>Chlamydomonas</taxon>
    </lineage>
</organism>
<accession>A0A250XJP7</accession>
<dbReference type="AlphaFoldDB" id="A0A250XJP7"/>
<proteinExistence type="predicted"/>
<dbReference type="Proteomes" id="UP000232323">
    <property type="component" value="Unassembled WGS sequence"/>
</dbReference>
<gene>
    <name evidence="2" type="ORF">CEUSTIGMA_g10714.t1</name>
</gene>
<protein>
    <submittedName>
        <fullName evidence="2">Uncharacterized protein</fullName>
    </submittedName>
</protein>
<evidence type="ECO:0000313" key="2">
    <source>
        <dbReference type="EMBL" id="GAX83288.1"/>
    </source>
</evidence>
<comment type="caution">
    <text evidence="2">The sequence shown here is derived from an EMBL/GenBank/DDBJ whole genome shotgun (WGS) entry which is preliminary data.</text>
</comment>